<gene>
    <name evidence="1" type="ORF">ALPR1_18293</name>
</gene>
<accession>A3HWP0</accession>
<dbReference type="Proteomes" id="UP000003919">
    <property type="component" value="Unassembled WGS sequence"/>
</dbReference>
<evidence type="ECO:0000313" key="2">
    <source>
        <dbReference type="Proteomes" id="UP000003919"/>
    </source>
</evidence>
<proteinExistence type="predicted"/>
<protein>
    <recommendedName>
        <fullName evidence="3">Lipoprotein</fullName>
    </recommendedName>
</protein>
<dbReference type="OrthoDB" id="1436925at2"/>
<evidence type="ECO:0008006" key="3">
    <source>
        <dbReference type="Google" id="ProtNLM"/>
    </source>
</evidence>
<dbReference type="AlphaFoldDB" id="A3HWP0"/>
<evidence type="ECO:0000313" key="1">
    <source>
        <dbReference type="EMBL" id="EAZ81013.1"/>
    </source>
</evidence>
<dbReference type="HOGENOM" id="CLU_138484_1_0_10"/>
<keyword evidence="2" id="KW-1185">Reference proteome</keyword>
<comment type="caution">
    <text evidence="1">The sequence shown here is derived from an EMBL/GenBank/DDBJ whole genome shotgun (WGS) entry which is preliminary data.</text>
</comment>
<dbReference type="EMBL" id="AAXU02000001">
    <property type="protein sequence ID" value="EAZ81013.1"/>
    <property type="molecule type" value="Genomic_DNA"/>
</dbReference>
<reference evidence="1 2" key="1">
    <citation type="journal article" date="2011" name="J. Bacteriol.">
        <title>Complete genome sequence of Algoriphagus sp. PR1, bacterial prey of a colony-forming choanoflagellate.</title>
        <authorList>
            <person name="Alegado R.A."/>
            <person name="Ferriera S."/>
            <person name="Nusbaum C."/>
            <person name="Young S.K."/>
            <person name="Zeng Q."/>
            <person name="Imamovic A."/>
            <person name="Fairclough S.R."/>
            <person name="King N."/>
        </authorList>
    </citation>
    <scope>NUCLEOTIDE SEQUENCE [LARGE SCALE GENOMIC DNA]</scope>
    <source>
        <strain evidence="1 2">PR1</strain>
    </source>
</reference>
<name>A3HWP0_9BACT</name>
<sequence length="140" mass="16284">MKRHIPFFVLGLIIFLSSCGNSLKEENELMRLKIMEVHDEVMPLMGKLKTLERQANLEIKSLQETEEADSARIQELKSLAYDLDATYEGMFDWMHQYDIEDGERTPEELKVYLDEQLIKATAVNDEFKEVLGKADEILKD</sequence>
<organism evidence="1 2">
    <name type="scientific">Algoriphagus machipongonensis</name>
    <dbReference type="NCBI Taxonomy" id="388413"/>
    <lineage>
        <taxon>Bacteria</taxon>
        <taxon>Pseudomonadati</taxon>
        <taxon>Bacteroidota</taxon>
        <taxon>Cytophagia</taxon>
        <taxon>Cytophagales</taxon>
        <taxon>Cyclobacteriaceae</taxon>
        <taxon>Algoriphagus</taxon>
    </lineage>
</organism>
<dbReference type="PROSITE" id="PS51257">
    <property type="entry name" value="PROKAR_LIPOPROTEIN"/>
    <property type="match status" value="1"/>
</dbReference>
<dbReference type="RefSeq" id="WP_008202653.1">
    <property type="nucleotide sequence ID" value="NZ_CM001023.1"/>
</dbReference>